<dbReference type="RefSeq" id="WP_114054735.1">
    <property type="nucleotide sequence ID" value="NZ_CP030862.1"/>
</dbReference>
<dbReference type="InterPro" id="IPR050266">
    <property type="entry name" value="AB_hydrolase_sf"/>
</dbReference>
<evidence type="ECO:0000313" key="3">
    <source>
        <dbReference type="Proteomes" id="UP000252004"/>
    </source>
</evidence>
<dbReference type="KEGG" id="sgz:C0216_08840"/>
<accession>A0A344TY34</accession>
<proteinExistence type="predicted"/>
<dbReference type="GO" id="GO:0016020">
    <property type="term" value="C:membrane"/>
    <property type="evidence" value="ECO:0007669"/>
    <property type="project" value="TreeGrafter"/>
</dbReference>
<dbReference type="Pfam" id="PF00561">
    <property type="entry name" value="Abhydrolase_1"/>
    <property type="match status" value="1"/>
</dbReference>
<dbReference type="GO" id="GO:0016787">
    <property type="term" value="F:hydrolase activity"/>
    <property type="evidence" value="ECO:0007669"/>
    <property type="project" value="UniProtKB-KW"/>
</dbReference>
<keyword evidence="3" id="KW-1185">Reference proteome</keyword>
<dbReference type="PANTHER" id="PTHR43798:SF27">
    <property type="entry name" value="HYDROLASE ALPHA_BETA HYDROLASE FOLD FAMILY"/>
    <property type="match status" value="1"/>
</dbReference>
<dbReference type="InterPro" id="IPR000073">
    <property type="entry name" value="AB_hydrolase_1"/>
</dbReference>
<sequence length="281" mass="29807">MPTFTSYDGTLLDYRVLDGPGPDLVCLPGGPMQDSAYLGNLGGLAAHRRLVLLDPRGTGASAVPADPATYRCDRQVADLEALRRHLALPRMDLLAHSAGANLAALYAARHPQHTGRLALITPSVAATGITVTGEQRLAAARLRRGEPWFPAAFAALERIVAGEPGSDDWTAVEPFFHGRWDESAREFATESARRKNQEAAAAFGADGAYDPDALRAALRHSGSPVLVLAGELDLQGPLPAMTEYAGLFAQAKLIVHPGAGHFPWRDDPAVFTSTAAAFLAN</sequence>
<organism evidence="2 3">
    <name type="scientific">Streptomyces globosus</name>
    <dbReference type="NCBI Taxonomy" id="68209"/>
    <lineage>
        <taxon>Bacteria</taxon>
        <taxon>Bacillati</taxon>
        <taxon>Actinomycetota</taxon>
        <taxon>Actinomycetes</taxon>
        <taxon>Kitasatosporales</taxon>
        <taxon>Streptomycetaceae</taxon>
        <taxon>Streptomyces</taxon>
    </lineage>
</organism>
<protein>
    <submittedName>
        <fullName evidence="2">Alpha/beta hydrolase</fullName>
    </submittedName>
</protein>
<feature type="domain" description="AB hydrolase-1" evidence="1">
    <location>
        <begin position="24"/>
        <end position="263"/>
    </location>
</feature>
<dbReference type="Gene3D" id="3.40.50.1820">
    <property type="entry name" value="alpha/beta hydrolase"/>
    <property type="match status" value="1"/>
</dbReference>
<dbReference type="AlphaFoldDB" id="A0A344TY34"/>
<dbReference type="EMBL" id="CP030862">
    <property type="protein sequence ID" value="AXE23555.1"/>
    <property type="molecule type" value="Genomic_DNA"/>
</dbReference>
<name>A0A344TY34_9ACTN</name>
<reference evidence="2 3" key="1">
    <citation type="submission" date="2018-01" db="EMBL/GenBank/DDBJ databases">
        <title>Draft genome Sequence of streptomyces globosus LZH-48.</title>
        <authorList>
            <person name="Ran K."/>
            <person name="Li Z."/>
            <person name="Wei S."/>
            <person name="Dong R."/>
        </authorList>
    </citation>
    <scope>NUCLEOTIDE SEQUENCE [LARGE SCALE GENOMIC DNA]</scope>
    <source>
        <strain evidence="2 3">LZH-48</strain>
    </source>
</reference>
<dbReference type="PANTHER" id="PTHR43798">
    <property type="entry name" value="MONOACYLGLYCEROL LIPASE"/>
    <property type="match status" value="1"/>
</dbReference>
<dbReference type="Proteomes" id="UP000252004">
    <property type="component" value="Chromosome"/>
</dbReference>
<evidence type="ECO:0000313" key="2">
    <source>
        <dbReference type="EMBL" id="AXE23555.1"/>
    </source>
</evidence>
<dbReference type="SUPFAM" id="SSF53474">
    <property type="entry name" value="alpha/beta-Hydrolases"/>
    <property type="match status" value="1"/>
</dbReference>
<dbReference type="OrthoDB" id="9796770at2"/>
<evidence type="ECO:0000259" key="1">
    <source>
        <dbReference type="Pfam" id="PF00561"/>
    </source>
</evidence>
<keyword evidence="2" id="KW-0378">Hydrolase</keyword>
<gene>
    <name evidence="2" type="ORF">C0216_08840</name>
</gene>
<dbReference type="InterPro" id="IPR029058">
    <property type="entry name" value="AB_hydrolase_fold"/>
</dbReference>